<sequence length="151" mass="16301">MDASDGDGNGVCFPYDVLLEIPKRLPRVAAAHRRPPPAPRPLLPQARLPGHLPLQGRLPLQLRLLRAALLHQEAAASSLPAAGVPARLGQGRALQQRLLLLDVKDRWAGCYHVCNPATARCAPLPRPPLPSMYDVEAAYIAIAFDPAVSLH</sequence>
<dbReference type="EMBL" id="CM000880">
    <property type="protein sequence ID" value="KQK11956.1"/>
    <property type="molecule type" value="Genomic_DNA"/>
</dbReference>
<dbReference type="AlphaFoldDB" id="I1GKI8"/>
<reference evidence="1 2" key="1">
    <citation type="journal article" date="2010" name="Nature">
        <title>Genome sequencing and analysis of the model grass Brachypodium distachyon.</title>
        <authorList>
            <consortium name="International Brachypodium Initiative"/>
        </authorList>
    </citation>
    <scope>NUCLEOTIDE SEQUENCE [LARGE SCALE GENOMIC DNA]</scope>
    <source>
        <strain evidence="1 2">Bd21</strain>
    </source>
</reference>
<keyword evidence="3" id="KW-1185">Reference proteome</keyword>
<evidence type="ECO:0000313" key="3">
    <source>
        <dbReference type="Proteomes" id="UP000008810"/>
    </source>
</evidence>
<name>I1GKI8_BRADI</name>
<dbReference type="EnsemblPlants" id="KQK11956">
    <property type="protein sequence ID" value="KQK11956"/>
    <property type="gene ID" value="BRADI_1g00630v3"/>
</dbReference>
<evidence type="ECO:0000313" key="2">
    <source>
        <dbReference type="EnsemblPlants" id="KQK11956"/>
    </source>
</evidence>
<dbReference type="HOGENOM" id="CLU_1733990_0_0_1"/>
<organism evidence="1">
    <name type="scientific">Brachypodium distachyon</name>
    <name type="common">Purple false brome</name>
    <name type="synonym">Trachynia distachya</name>
    <dbReference type="NCBI Taxonomy" id="15368"/>
    <lineage>
        <taxon>Eukaryota</taxon>
        <taxon>Viridiplantae</taxon>
        <taxon>Streptophyta</taxon>
        <taxon>Embryophyta</taxon>
        <taxon>Tracheophyta</taxon>
        <taxon>Spermatophyta</taxon>
        <taxon>Magnoliopsida</taxon>
        <taxon>Liliopsida</taxon>
        <taxon>Poales</taxon>
        <taxon>Poaceae</taxon>
        <taxon>BOP clade</taxon>
        <taxon>Pooideae</taxon>
        <taxon>Stipodae</taxon>
        <taxon>Brachypodieae</taxon>
        <taxon>Brachypodium</taxon>
    </lineage>
</organism>
<dbReference type="InParanoid" id="I1GKI8"/>
<accession>I1GKI8</accession>
<evidence type="ECO:0000313" key="1">
    <source>
        <dbReference type="EMBL" id="KQK11956.1"/>
    </source>
</evidence>
<protein>
    <submittedName>
        <fullName evidence="1 2">Uncharacterized protein</fullName>
    </submittedName>
</protein>
<dbReference type="Proteomes" id="UP000008810">
    <property type="component" value="Chromosome 1"/>
</dbReference>
<proteinExistence type="predicted"/>
<dbReference type="Gramene" id="KQK11956">
    <property type="protein sequence ID" value="KQK11956"/>
    <property type="gene ID" value="BRADI_1g00630v3"/>
</dbReference>
<reference evidence="2" key="3">
    <citation type="submission" date="2018-08" db="UniProtKB">
        <authorList>
            <consortium name="EnsemblPlants"/>
        </authorList>
    </citation>
    <scope>IDENTIFICATION</scope>
    <source>
        <strain evidence="2">cv. Bd21</strain>
    </source>
</reference>
<reference evidence="1" key="2">
    <citation type="submission" date="2017-06" db="EMBL/GenBank/DDBJ databases">
        <title>WGS assembly of Brachypodium distachyon.</title>
        <authorList>
            <consortium name="The International Brachypodium Initiative"/>
            <person name="Lucas S."/>
            <person name="Harmon-Smith M."/>
            <person name="Lail K."/>
            <person name="Tice H."/>
            <person name="Grimwood J."/>
            <person name="Bruce D."/>
            <person name="Barry K."/>
            <person name="Shu S."/>
            <person name="Lindquist E."/>
            <person name="Wang M."/>
            <person name="Pitluck S."/>
            <person name="Vogel J.P."/>
            <person name="Garvin D.F."/>
            <person name="Mockler T.C."/>
            <person name="Schmutz J."/>
            <person name="Rokhsar D."/>
            <person name="Bevan M.W."/>
        </authorList>
    </citation>
    <scope>NUCLEOTIDE SEQUENCE</scope>
    <source>
        <strain evidence="1">Bd21</strain>
    </source>
</reference>
<gene>
    <name evidence="1" type="ORF">BRADI_1g00630v3</name>
</gene>